<gene>
    <name evidence="2" type="ORF">EDD36DRAFT_465722</name>
</gene>
<feature type="region of interest" description="Disordered" evidence="1">
    <location>
        <begin position="178"/>
        <end position="211"/>
    </location>
</feature>
<reference evidence="2" key="1">
    <citation type="journal article" date="2022" name="bioRxiv">
        <title>Deciphering the potential niche of two novel black yeast fungi from a biological soil crust based on their genomes, phenotypes, and melanin regulation.</title>
        <authorList>
            <consortium name="DOE Joint Genome Institute"/>
            <person name="Carr E.C."/>
            <person name="Barton Q."/>
            <person name="Grambo S."/>
            <person name="Sullivan M."/>
            <person name="Renfro C.M."/>
            <person name="Kuo A."/>
            <person name="Pangilinan J."/>
            <person name="Lipzen A."/>
            <person name="Keymanesh K."/>
            <person name="Savage E."/>
            <person name="Barry K."/>
            <person name="Grigoriev I.V."/>
            <person name="Riekhof W.R."/>
            <person name="Harris S.S."/>
        </authorList>
    </citation>
    <scope>NUCLEOTIDE SEQUENCE</scope>
    <source>
        <strain evidence="2">JF 03-4F</strain>
    </source>
</reference>
<comment type="caution">
    <text evidence="2">The sequence shown here is derived from an EMBL/GenBank/DDBJ whole genome shotgun (WGS) entry which is preliminary data.</text>
</comment>
<dbReference type="Proteomes" id="UP001203852">
    <property type="component" value="Unassembled WGS sequence"/>
</dbReference>
<keyword evidence="3" id="KW-1185">Reference proteome</keyword>
<feature type="compositionally biased region" description="Polar residues" evidence="1">
    <location>
        <begin position="238"/>
        <end position="249"/>
    </location>
</feature>
<dbReference type="EMBL" id="MU404355">
    <property type="protein sequence ID" value="KAI1611871.1"/>
    <property type="molecule type" value="Genomic_DNA"/>
</dbReference>
<evidence type="ECO:0000313" key="3">
    <source>
        <dbReference type="Proteomes" id="UP001203852"/>
    </source>
</evidence>
<evidence type="ECO:0000256" key="1">
    <source>
        <dbReference type="SAM" id="MobiDB-lite"/>
    </source>
</evidence>
<feature type="compositionally biased region" description="Polar residues" evidence="1">
    <location>
        <begin position="129"/>
        <end position="145"/>
    </location>
</feature>
<feature type="region of interest" description="Disordered" evidence="1">
    <location>
        <begin position="1"/>
        <end position="104"/>
    </location>
</feature>
<feature type="compositionally biased region" description="Basic and acidic residues" evidence="1">
    <location>
        <begin position="36"/>
        <end position="57"/>
    </location>
</feature>
<protein>
    <submittedName>
        <fullName evidence="2">Uncharacterized protein</fullName>
    </submittedName>
</protein>
<evidence type="ECO:0000313" key="2">
    <source>
        <dbReference type="EMBL" id="KAI1611871.1"/>
    </source>
</evidence>
<accession>A0AAN6IC03</accession>
<dbReference type="AlphaFoldDB" id="A0AAN6IC03"/>
<feature type="compositionally biased region" description="Basic and acidic residues" evidence="1">
    <location>
        <begin position="1"/>
        <end position="18"/>
    </location>
</feature>
<sequence length="648" mass="74847">MYRYTDTYDRSSSRRAGDPGRQSRRQSDELSYDYQESVRDHPSTDYRDYRRPSRSYEDIYPYAARDGQNTTHHRQYSPFDGDEIRRNRNRSRSPLRRRAEITRSYGARLEGHNSYGTDSYRSVNNAESTEARFGSNSNDTNSRLPGNNPAPNFRYDAQLNEEQAQEYARSCRRRRQALISNDPSRARQNDPEVNSPSRGTRATNPEQQNMQVRSEAPKIATPMATAPAGVPAQLQTNIRNPGNTATARTEAQLHPIPNPGTETTTSQTQVRTKEPGPSVSSQPAEPVIHRSERSSDERDSLLQELIEVDMDLVSTSIKRDYRSDIDELKKKQLDKMRIYCDGLEESYEAKAQKAGIPKEFCTVADTLVDVLKAEITRSRNETTNAQETTAGVTQCKSVQQEQEHNQEGRPFHVEQFDANLETLRRENAEKMAREFRAAKLAVRIANSKETCRQEARIFHDNCRSMLEFLLTQANNGMQDLRVKINKSIDCYDNNDSKPNAKNYSEIREQMNLFINGLGSKIADIIKEAFGHLSNCVDEYLPMIEEKLTVKELTSSYETFQEQMNSATFDRTFERFRAITHEFKWKYYPFLQFSHDAETRKIQELILEYWKPLHDDLVRMLWSDMDIAIEQQNMPSLEELGRCVIVKHN</sequence>
<feature type="region of interest" description="Disordered" evidence="1">
    <location>
        <begin position="129"/>
        <end position="153"/>
    </location>
</feature>
<organism evidence="2 3">
    <name type="scientific">Exophiala viscosa</name>
    <dbReference type="NCBI Taxonomy" id="2486360"/>
    <lineage>
        <taxon>Eukaryota</taxon>
        <taxon>Fungi</taxon>
        <taxon>Dikarya</taxon>
        <taxon>Ascomycota</taxon>
        <taxon>Pezizomycotina</taxon>
        <taxon>Eurotiomycetes</taxon>
        <taxon>Chaetothyriomycetidae</taxon>
        <taxon>Chaetothyriales</taxon>
        <taxon>Herpotrichiellaceae</taxon>
        <taxon>Exophiala</taxon>
    </lineage>
</organism>
<feature type="compositionally biased region" description="Basic residues" evidence="1">
    <location>
        <begin position="87"/>
        <end position="96"/>
    </location>
</feature>
<proteinExistence type="predicted"/>
<feature type="region of interest" description="Disordered" evidence="1">
    <location>
        <begin position="238"/>
        <end position="296"/>
    </location>
</feature>
<feature type="compositionally biased region" description="Polar residues" evidence="1">
    <location>
        <begin position="191"/>
        <end position="211"/>
    </location>
</feature>
<feature type="compositionally biased region" description="Basic and acidic residues" evidence="1">
    <location>
        <begin position="287"/>
        <end position="296"/>
    </location>
</feature>
<name>A0AAN6IC03_9EURO</name>
<feature type="compositionally biased region" description="Low complexity" evidence="1">
    <location>
        <begin position="261"/>
        <end position="270"/>
    </location>
</feature>